<dbReference type="AlphaFoldDB" id="A0A9X1NDJ8"/>
<evidence type="ECO:0000259" key="3">
    <source>
        <dbReference type="PROSITE" id="PS50977"/>
    </source>
</evidence>
<proteinExistence type="predicted"/>
<comment type="caution">
    <text evidence="2">Lacks conserved residue(s) required for the propagation of feature annotation.</text>
</comment>
<dbReference type="PANTHER" id="PTHR30055:SF146">
    <property type="entry name" value="HTH-TYPE TRANSCRIPTIONAL DUAL REGULATOR CECR"/>
    <property type="match status" value="1"/>
</dbReference>
<protein>
    <submittedName>
        <fullName evidence="4">TetR/AcrR family transcriptional regulator helix-turn-helix transcriptional regulator</fullName>
    </submittedName>
</protein>
<name>A0A9X1NDJ8_9ACTN</name>
<dbReference type="InterPro" id="IPR001647">
    <property type="entry name" value="HTH_TetR"/>
</dbReference>
<accession>A0A9X1NDJ8</accession>
<dbReference type="PROSITE" id="PS50977">
    <property type="entry name" value="HTH_TETR_2"/>
    <property type="match status" value="1"/>
</dbReference>
<dbReference type="InterPro" id="IPR050109">
    <property type="entry name" value="HTH-type_TetR-like_transc_reg"/>
</dbReference>
<dbReference type="GO" id="GO:0003700">
    <property type="term" value="F:DNA-binding transcription factor activity"/>
    <property type="evidence" value="ECO:0007669"/>
    <property type="project" value="TreeGrafter"/>
</dbReference>
<evidence type="ECO:0000313" key="4">
    <source>
        <dbReference type="EMBL" id="MCD5311820.1"/>
    </source>
</evidence>
<dbReference type="PANTHER" id="PTHR30055">
    <property type="entry name" value="HTH-TYPE TRANSCRIPTIONAL REGULATOR RUTR"/>
    <property type="match status" value="1"/>
</dbReference>
<organism evidence="4 5">
    <name type="scientific">Kineosporia babensis</name>
    <dbReference type="NCBI Taxonomy" id="499548"/>
    <lineage>
        <taxon>Bacteria</taxon>
        <taxon>Bacillati</taxon>
        <taxon>Actinomycetota</taxon>
        <taxon>Actinomycetes</taxon>
        <taxon>Kineosporiales</taxon>
        <taxon>Kineosporiaceae</taxon>
        <taxon>Kineosporia</taxon>
    </lineage>
</organism>
<dbReference type="Pfam" id="PF00440">
    <property type="entry name" value="TetR_N"/>
    <property type="match status" value="1"/>
</dbReference>
<dbReference type="EMBL" id="JAJOMB010000006">
    <property type="protein sequence ID" value="MCD5311820.1"/>
    <property type="molecule type" value="Genomic_DNA"/>
</dbReference>
<evidence type="ECO:0000256" key="1">
    <source>
        <dbReference type="ARBA" id="ARBA00023125"/>
    </source>
</evidence>
<evidence type="ECO:0000256" key="2">
    <source>
        <dbReference type="PROSITE-ProRule" id="PRU00335"/>
    </source>
</evidence>
<dbReference type="Proteomes" id="UP001138997">
    <property type="component" value="Unassembled WGS sequence"/>
</dbReference>
<dbReference type="GO" id="GO:0000976">
    <property type="term" value="F:transcription cis-regulatory region binding"/>
    <property type="evidence" value="ECO:0007669"/>
    <property type="project" value="TreeGrafter"/>
</dbReference>
<comment type="caution">
    <text evidence="4">The sequence shown here is derived from an EMBL/GenBank/DDBJ whole genome shotgun (WGS) entry which is preliminary data.</text>
</comment>
<dbReference type="SUPFAM" id="SSF46689">
    <property type="entry name" value="Homeodomain-like"/>
    <property type="match status" value="1"/>
</dbReference>
<keyword evidence="1 2" id="KW-0238">DNA-binding</keyword>
<dbReference type="RefSeq" id="WP_231441413.1">
    <property type="nucleotide sequence ID" value="NZ_JAJOMB010000006.1"/>
</dbReference>
<keyword evidence="5" id="KW-1185">Reference proteome</keyword>
<gene>
    <name evidence="4" type="ORF">LR394_12995</name>
</gene>
<feature type="domain" description="HTH tetR-type" evidence="3">
    <location>
        <begin position="1"/>
        <end position="37"/>
    </location>
</feature>
<evidence type="ECO:0000313" key="5">
    <source>
        <dbReference type="Proteomes" id="UP001138997"/>
    </source>
</evidence>
<dbReference type="Gene3D" id="1.10.357.10">
    <property type="entry name" value="Tetracycline Repressor, domain 2"/>
    <property type="match status" value="1"/>
</dbReference>
<sequence length="177" mass="18896">MDAIAAEAEVSKATVYDYFGDKQSLVQAIIDDASDMLTVTASASIEEHLNARAITSNDELAIALTALAIDVSETVMGVSDYSAVAALVSQQRWQSDSSEDVSIDVLVQMLAEALEGFGDAGLLDVPDSQLAASQFTALTVLLAVHEQPDVMEMDMNRVRQTMIDGTATFMRAFAVRG</sequence>
<reference evidence="4" key="1">
    <citation type="submission" date="2021-11" db="EMBL/GenBank/DDBJ databases">
        <title>Streptomyces corallinus and Kineosporia corallina sp. nov., two new coral-derived marine actinobacteria.</title>
        <authorList>
            <person name="Buangrab K."/>
            <person name="Sutthacheep M."/>
            <person name="Yeemin T."/>
            <person name="Harunari E."/>
            <person name="Igarashi Y."/>
            <person name="Sripreechasak P."/>
            <person name="Kanchanasin P."/>
            <person name="Tanasupawat S."/>
            <person name="Phongsopitanun W."/>
        </authorList>
    </citation>
    <scope>NUCLEOTIDE SEQUENCE</scope>
    <source>
        <strain evidence="4">JCM 31032</strain>
    </source>
</reference>
<dbReference type="InterPro" id="IPR009057">
    <property type="entry name" value="Homeodomain-like_sf"/>
</dbReference>